<keyword evidence="10" id="KW-0675">Receptor</keyword>
<keyword evidence="6" id="KW-0732">Signal</keyword>
<evidence type="ECO:0000313" key="14">
    <source>
        <dbReference type="EMBL" id="KAF3505398.1"/>
    </source>
</evidence>
<gene>
    <name evidence="14" type="ORF">F2Q69_00044378</name>
</gene>
<reference evidence="14" key="1">
    <citation type="submission" date="2019-12" db="EMBL/GenBank/DDBJ databases">
        <title>Genome sequencing and annotation of Brassica cretica.</title>
        <authorList>
            <person name="Studholme D.J."/>
            <person name="Sarris P."/>
        </authorList>
    </citation>
    <scope>NUCLEOTIDE SEQUENCE</scope>
    <source>
        <strain evidence="14">PFS-109/04</strain>
        <tissue evidence="14">Leaf</tissue>
    </source>
</reference>
<dbReference type="InterPro" id="IPR055414">
    <property type="entry name" value="LRR_R13L4/SHOC2-like"/>
</dbReference>
<organism evidence="14 15">
    <name type="scientific">Brassica cretica</name>
    <name type="common">Mustard</name>
    <dbReference type="NCBI Taxonomy" id="69181"/>
    <lineage>
        <taxon>Eukaryota</taxon>
        <taxon>Viridiplantae</taxon>
        <taxon>Streptophyta</taxon>
        <taxon>Embryophyta</taxon>
        <taxon>Tracheophyta</taxon>
        <taxon>Spermatophyta</taxon>
        <taxon>Magnoliopsida</taxon>
        <taxon>eudicotyledons</taxon>
        <taxon>Gunneridae</taxon>
        <taxon>Pentapetalae</taxon>
        <taxon>rosids</taxon>
        <taxon>malvids</taxon>
        <taxon>Brassicales</taxon>
        <taxon>Brassicaceae</taxon>
        <taxon>Brassiceae</taxon>
        <taxon>Brassica</taxon>
    </lineage>
</organism>
<evidence type="ECO:0000256" key="11">
    <source>
        <dbReference type="ARBA" id="ARBA00023180"/>
    </source>
</evidence>
<keyword evidence="7" id="KW-0677">Repeat</keyword>
<protein>
    <recommendedName>
        <fullName evidence="13">Disease resistance R13L4/SHOC-2-like LRR domain-containing protein</fullName>
    </recommendedName>
</protein>
<comment type="similarity">
    <text evidence="2">Belongs to the RLP family.</text>
</comment>
<evidence type="ECO:0000256" key="8">
    <source>
        <dbReference type="ARBA" id="ARBA00022989"/>
    </source>
</evidence>
<evidence type="ECO:0000256" key="4">
    <source>
        <dbReference type="ARBA" id="ARBA00022614"/>
    </source>
</evidence>
<evidence type="ECO:0000256" key="5">
    <source>
        <dbReference type="ARBA" id="ARBA00022692"/>
    </source>
</evidence>
<comment type="subcellular location">
    <subcellularLocation>
        <location evidence="1">Cell membrane</location>
        <topology evidence="1">Single-pass type I membrane protein</topology>
    </subcellularLocation>
</comment>
<feature type="region of interest" description="Disordered" evidence="12">
    <location>
        <begin position="39"/>
        <end position="71"/>
    </location>
</feature>
<keyword evidence="3" id="KW-1003">Cell membrane</keyword>
<feature type="domain" description="Disease resistance R13L4/SHOC-2-like LRR" evidence="13">
    <location>
        <begin position="108"/>
        <end position="207"/>
    </location>
</feature>
<evidence type="ECO:0000256" key="12">
    <source>
        <dbReference type="SAM" id="MobiDB-lite"/>
    </source>
</evidence>
<evidence type="ECO:0000256" key="3">
    <source>
        <dbReference type="ARBA" id="ARBA00022475"/>
    </source>
</evidence>
<feature type="compositionally biased region" description="Basic residues" evidence="12">
    <location>
        <begin position="48"/>
        <end position="63"/>
    </location>
</feature>
<sequence length="252" mass="27971">MTWTEGEQLNTGDRSIRKITIGLSSKGSRSPPSVFERLGLLSASSSEKKRRTSYLHSSKRRRSSNNEDEITKKAWLETREYNMTSSKDSARKGKDPKGGTPEIKLTLLLDLGNSNLSGHLAPELGKLEHLQYLELYKNNVEGTIPSELDNLKNLISLDLYNNHLTGKIPSSLGKLKSLVFLRLNDNRLTGPIPKELTKIPSLKVVDVSNNDLCGTIPTEGPFAHIPLQNFENNSRLEGPELIGLASYDTNCN</sequence>
<accession>A0A8S9NVG7</accession>
<dbReference type="AlphaFoldDB" id="A0A8S9NVG7"/>
<name>A0A8S9NVG7_BRACR</name>
<keyword evidence="9" id="KW-0472">Membrane</keyword>
<dbReference type="Gene3D" id="3.80.10.10">
    <property type="entry name" value="Ribonuclease Inhibitor"/>
    <property type="match status" value="1"/>
</dbReference>
<evidence type="ECO:0000313" key="15">
    <source>
        <dbReference type="Proteomes" id="UP000712600"/>
    </source>
</evidence>
<dbReference type="EMBL" id="QGKX02001621">
    <property type="protein sequence ID" value="KAF3505398.1"/>
    <property type="molecule type" value="Genomic_DNA"/>
</dbReference>
<dbReference type="GO" id="GO:0005886">
    <property type="term" value="C:plasma membrane"/>
    <property type="evidence" value="ECO:0007669"/>
    <property type="project" value="UniProtKB-SubCell"/>
</dbReference>
<evidence type="ECO:0000256" key="6">
    <source>
        <dbReference type="ARBA" id="ARBA00022729"/>
    </source>
</evidence>
<dbReference type="PANTHER" id="PTHR27004:SF462">
    <property type="entry name" value="LRR RECEPTOR-LIKE KINASE"/>
    <property type="match status" value="1"/>
</dbReference>
<evidence type="ECO:0000256" key="2">
    <source>
        <dbReference type="ARBA" id="ARBA00009592"/>
    </source>
</evidence>
<dbReference type="Proteomes" id="UP000712600">
    <property type="component" value="Unassembled WGS sequence"/>
</dbReference>
<keyword evidence="11" id="KW-0325">Glycoprotein</keyword>
<dbReference type="InterPro" id="IPR032675">
    <property type="entry name" value="LRR_dom_sf"/>
</dbReference>
<proteinExistence type="inferred from homology"/>
<dbReference type="Pfam" id="PF23598">
    <property type="entry name" value="LRR_14"/>
    <property type="match status" value="1"/>
</dbReference>
<dbReference type="FunFam" id="3.80.10.10:FF:000024">
    <property type="entry name" value="Somatic embryogenesis receptor kinase 1"/>
    <property type="match status" value="1"/>
</dbReference>
<dbReference type="SUPFAM" id="SSF52058">
    <property type="entry name" value="L domain-like"/>
    <property type="match status" value="1"/>
</dbReference>
<keyword evidence="4" id="KW-0433">Leucine-rich repeat</keyword>
<keyword evidence="8" id="KW-1133">Transmembrane helix</keyword>
<keyword evidence="5" id="KW-0812">Transmembrane</keyword>
<comment type="caution">
    <text evidence="14">The sequence shown here is derived from an EMBL/GenBank/DDBJ whole genome shotgun (WGS) entry which is preliminary data.</text>
</comment>
<evidence type="ECO:0000259" key="13">
    <source>
        <dbReference type="Pfam" id="PF23598"/>
    </source>
</evidence>
<evidence type="ECO:0000256" key="1">
    <source>
        <dbReference type="ARBA" id="ARBA00004251"/>
    </source>
</evidence>
<evidence type="ECO:0000256" key="10">
    <source>
        <dbReference type="ARBA" id="ARBA00023170"/>
    </source>
</evidence>
<evidence type="ECO:0000256" key="7">
    <source>
        <dbReference type="ARBA" id="ARBA00022737"/>
    </source>
</evidence>
<dbReference type="PANTHER" id="PTHR27004">
    <property type="entry name" value="RECEPTOR-LIKE PROTEIN 12 ISOFORM X1"/>
    <property type="match status" value="1"/>
</dbReference>
<evidence type="ECO:0000256" key="9">
    <source>
        <dbReference type="ARBA" id="ARBA00023136"/>
    </source>
</evidence>